<dbReference type="CDD" id="cd00093">
    <property type="entry name" value="HTH_XRE"/>
    <property type="match status" value="1"/>
</dbReference>
<dbReference type="SUPFAM" id="SSF47413">
    <property type="entry name" value="lambda repressor-like DNA-binding domains"/>
    <property type="match status" value="1"/>
</dbReference>
<dbReference type="Gene3D" id="1.10.260.40">
    <property type="entry name" value="lambda repressor-like DNA-binding domains"/>
    <property type="match status" value="1"/>
</dbReference>
<feature type="region of interest" description="Disordered" evidence="2">
    <location>
        <begin position="79"/>
        <end position="119"/>
    </location>
</feature>
<evidence type="ECO:0000259" key="3">
    <source>
        <dbReference type="PROSITE" id="PS50943"/>
    </source>
</evidence>
<keyword evidence="5" id="KW-1185">Reference proteome</keyword>
<gene>
    <name evidence="4" type="ORF">LTT95_05850</name>
</gene>
<organism evidence="4 5">
    <name type="scientific">Luteimonas fraxinea</name>
    <dbReference type="NCBI Taxonomy" id="2901869"/>
    <lineage>
        <taxon>Bacteria</taxon>
        <taxon>Pseudomonadati</taxon>
        <taxon>Pseudomonadota</taxon>
        <taxon>Gammaproteobacteria</taxon>
        <taxon>Lysobacterales</taxon>
        <taxon>Lysobacteraceae</taxon>
        <taxon>Luteimonas</taxon>
    </lineage>
</organism>
<accession>A0ABS8UAD7</accession>
<dbReference type="Pfam" id="PF13560">
    <property type="entry name" value="HTH_31"/>
    <property type="match status" value="1"/>
</dbReference>
<reference evidence="4" key="1">
    <citation type="submission" date="2021-12" db="EMBL/GenBank/DDBJ databases">
        <authorList>
            <person name="Ulrich A."/>
        </authorList>
    </citation>
    <scope>NUCLEOTIDE SEQUENCE</scope>
    <source>
        <strain evidence="4">A1P009</strain>
    </source>
</reference>
<dbReference type="PANTHER" id="PTHR46797">
    <property type="entry name" value="HTH-TYPE TRANSCRIPTIONAL REGULATOR"/>
    <property type="match status" value="1"/>
</dbReference>
<feature type="domain" description="HTH cro/C1-type" evidence="3">
    <location>
        <begin position="19"/>
        <end position="75"/>
    </location>
</feature>
<evidence type="ECO:0000313" key="5">
    <source>
        <dbReference type="Proteomes" id="UP001430360"/>
    </source>
</evidence>
<dbReference type="InterPro" id="IPR001387">
    <property type="entry name" value="Cro/C1-type_HTH"/>
</dbReference>
<feature type="compositionally biased region" description="Low complexity" evidence="2">
    <location>
        <begin position="96"/>
        <end position="119"/>
    </location>
</feature>
<name>A0ABS8UAD7_9GAMM</name>
<dbReference type="RefSeq" id="WP_232135117.1">
    <property type="nucleotide sequence ID" value="NZ_JAJQKU010000002.1"/>
</dbReference>
<sequence length="119" mass="12959">MNTPDRYHVLSLAQLGSRLAALRVARNLTQAELAEQAGVSKRTVERLEAGGTATQLSTFLRVCGVLGLEGRLAQLVPEPVDSPVAQLRQQRRTRQRASASSKDAPAPKAKPVKSWSWET</sequence>
<evidence type="ECO:0000313" key="4">
    <source>
        <dbReference type="EMBL" id="MCD9096462.1"/>
    </source>
</evidence>
<dbReference type="EMBL" id="JAJQKU010000002">
    <property type="protein sequence ID" value="MCD9096462.1"/>
    <property type="molecule type" value="Genomic_DNA"/>
</dbReference>
<dbReference type="PROSITE" id="PS50943">
    <property type="entry name" value="HTH_CROC1"/>
    <property type="match status" value="1"/>
</dbReference>
<dbReference type="PANTHER" id="PTHR46797:SF1">
    <property type="entry name" value="METHYLPHOSPHONATE SYNTHASE"/>
    <property type="match status" value="1"/>
</dbReference>
<protein>
    <submittedName>
        <fullName evidence="4">Helix-turn-helix domain-containing protein</fullName>
    </submittedName>
</protein>
<keyword evidence="1" id="KW-0238">DNA-binding</keyword>
<evidence type="ECO:0000256" key="2">
    <source>
        <dbReference type="SAM" id="MobiDB-lite"/>
    </source>
</evidence>
<evidence type="ECO:0000256" key="1">
    <source>
        <dbReference type="ARBA" id="ARBA00023125"/>
    </source>
</evidence>
<dbReference type="SMART" id="SM00530">
    <property type="entry name" value="HTH_XRE"/>
    <property type="match status" value="1"/>
</dbReference>
<dbReference type="InterPro" id="IPR050807">
    <property type="entry name" value="TransReg_Diox_bact_type"/>
</dbReference>
<dbReference type="InterPro" id="IPR010982">
    <property type="entry name" value="Lambda_DNA-bd_dom_sf"/>
</dbReference>
<proteinExistence type="predicted"/>
<comment type="caution">
    <text evidence="4">The sequence shown here is derived from an EMBL/GenBank/DDBJ whole genome shotgun (WGS) entry which is preliminary data.</text>
</comment>
<reference evidence="4" key="2">
    <citation type="journal article" date="2022" name="Syst. Appl. Microbiol.">
        <title>Physiological and genomic characterisation of Luteimonas fraxinea sp. nov., a bacterial species associated with trees tolerant to ash dieback.</title>
        <authorList>
            <person name="Ulrich K."/>
            <person name="Becker R."/>
            <person name="Behrendt U."/>
            <person name="Kube M."/>
            <person name="Schneck V."/>
            <person name="Ulrich A."/>
        </authorList>
    </citation>
    <scope>NUCLEOTIDE SEQUENCE</scope>
    <source>
        <strain evidence="4">A1P009</strain>
    </source>
</reference>
<dbReference type="Proteomes" id="UP001430360">
    <property type="component" value="Unassembled WGS sequence"/>
</dbReference>